<name>A0A5E6VL74_PSEFL</name>
<accession>A0A5E6VL74</accession>
<dbReference type="AlphaFoldDB" id="A0A5E6VL74"/>
<dbReference type="EMBL" id="OZ024668">
    <property type="protein sequence ID" value="CAK9890055.1"/>
    <property type="molecule type" value="Genomic_DNA"/>
</dbReference>
<organism evidence="2">
    <name type="scientific">Pseudomonas fluorescens</name>
    <dbReference type="NCBI Taxonomy" id="294"/>
    <lineage>
        <taxon>Bacteria</taxon>
        <taxon>Pseudomonadati</taxon>
        <taxon>Pseudomonadota</taxon>
        <taxon>Gammaproteobacteria</taxon>
        <taxon>Pseudomonadales</taxon>
        <taxon>Pseudomonadaceae</taxon>
        <taxon>Pseudomonas</taxon>
    </lineage>
</organism>
<reference evidence="1 3" key="2">
    <citation type="submission" date="2024-03" db="EMBL/GenBank/DDBJ databases">
        <authorList>
            <person name="Alaster D. Moffat"/>
            <person name="Govind Chandra"/>
            <person name="Andrew W. Truman"/>
        </authorList>
    </citation>
    <scope>NUCLEOTIDE SEQUENCE [LARGE SCALE GENOMIC DNA]</scope>
    <source>
        <strain evidence="1">PS652</strain>
    </source>
</reference>
<evidence type="ECO:0000313" key="3">
    <source>
        <dbReference type="Proteomes" id="UP000326595"/>
    </source>
</evidence>
<proteinExistence type="predicted"/>
<dbReference type="RefSeq" id="WP_038996002.1">
    <property type="nucleotide sequence ID" value="NZ_OZ024668.1"/>
</dbReference>
<reference evidence="2" key="1">
    <citation type="submission" date="2019-09" db="EMBL/GenBank/DDBJ databases">
        <authorList>
            <person name="Chandra G."/>
            <person name="Truman W A."/>
        </authorList>
    </citation>
    <scope>NUCLEOTIDE SEQUENCE [LARGE SCALE GENOMIC DNA]</scope>
    <source>
        <strain evidence="2">PS652</strain>
    </source>
</reference>
<dbReference type="Proteomes" id="UP000326595">
    <property type="component" value="Chromosome"/>
</dbReference>
<evidence type="ECO:0000313" key="2">
    <source>
        <dbReference type="EMBL" id="VVN19072.1"/>
    </source>
</evidence>
<gene>
    <name evidence="1" type="ORF">PS652_02888</name>
    <name evidence="2" type="ORF">PS652_04227</name>
</gene>
<dbReference type="EMBL" id="CABVHG010000029">
    <property type="protein sequence ID" value="VVN19072.1"/>
    <property type="molecule type" value="Genomic_DNA"/>
</dbReference>
<evidence type="ECO:0000313" key="1">
    <source>
        <dbReference type="EMBL" id="CAK9890055.1"/>
    </source>
</evidence>
<protein>
    <submittedName>
        <fullName evidence="2">Uncharacterized protein</fullName>
    </submittedName>
</protein>
<sequence length="329" mass="36217">MSQSAAWKLMVGLGVGLCVLLAVALFKEPRVVLAELQFQGGAHPRYDATQLHEVYLQAVEQLLAAQQIDTQRLQVELAPQRSDTVVLRGAESALSPAQRQGLSSQLEAILQARKAVVSSVQLTLDYSQAKRLNKAGREVGPAPASVAAIGRKSLTLWLDLPYEVSLNTLVSDRERRHAFGGNRTVSGEVICQVDSFVQTALPFIITRFKADSAQLVGDMDILTHEQLTLRVPASLYFDDRDLRERLEAGGLKVSVGSEMSYGKFRSSWLSIEFGSLGEHPYQPFDMADAGRQGVRELCSNFAYQAGRPFSFFYGVGLDRLEKFRIAPQG</sequence>